<feature type="region of interest" description="Disordered" evidence="4">
    <location>
        <begin position="495"/>
        <end position="520"/>
    </location>
</feature>
<evidence type="ECO:0000256" key="3">
    <source>
        <dbReference type="ARBA" id="ARBA00023242"/>
    </source>
</evidence>
<comment type="subcellular location">
    <subcellularLocation>
        <location evidence="1">Nucleus</location>
    </subcellularLocation>
</comment>
<dbReference type="Gene3D" id="1.20.5.490">
    <property type="entry name" value="Single helix bin"/>
    <property type="match status" value="1"/>
</dbReference>
<keyword evidence="7" id="KW-1185">Reference proteome</keyword>
<dbReference type="Pfam" id="PF13874">
    <property type="entry name" value="Nup54"/>
    <property type="match status" value="1"/>
</dbReference>
<name>A0A0R3UM36_MESCO</name>
<dbReference type="EMBL" id="UXSR01005573">
    <property type="protein sequence ID" value="VDD82782.1"/>
    <property type="molecule type" value="Genomic_DNA"/>
</dbReference>
<evidence type="ECO:0000256" key="1">
    <source>
        <dbReference type="ARBA" id="ARBA00004123"/>
    </source>
</evidence>
<dbReference type="InterPro" id="IPR025712">
    <property type="entry name" value="Nup54_alpha-helical_dom"/>
</dbReference>
<feature type="compositionally biased region" description="Basic and acidic residues" evidence="4">
    <location>
        <begin position="505"/>
        <end position="514"/>
    </location>
</feature>
<dbReference type="InterPro" id="IPR024864">
    <property type="entry name" value="Nup54/Nup57/Nup44"/>
</dbReference>
<dbReference type="GO" id="GO:0044613">
    <property type="term" value="C:nuclear pore central transport channel"/>
    <property type="evidence" value="ECO:0007669"/>
    <property type="project" value="TreeGrafter"/>
</dbReference>
<dbReference type="GO" id="GO:0036228">
    <property type="term" value="P:protein localization to nuclear inner membrane"/>
    <property type="evidence" value="ECO:0007669"/>
    <property type="project" value="TreeGrafter"/>
</dbReference>
<dbReference type="GO" id="GO:0006999">
    <property type="term" value="P:nuclear pore organization"/>
    <property type="evidence" value="ECO:0007669"/>
    <property type="project" value="TreeGrafter"/>
</dbReference>
<evidence type="ECO:0000313" key="6">
    <source>
        <dbReference type="EMBL" id="VDD82782.1"/>
    </source>
</evidence>
<feature type="domain" description="Nucleoporin Nup54 alpha-helical" evidence="5">
    <location>
        <begin position="353"/>
        <end position="488"/>
    </location>
</feature>
<keyword evidence="3" id="KW-0539">Nucleus</keyword>
<dbReference type="OrthoDB" id="6162375at2759"/>
<reference evidence="6 7" key="1">
    <citation type="submission" date="2018-10" db="EMBL/GenBank/DDBJ databases">
        <authorList>
            <consortium name="Pathogen Informatics"/>
        </authorList>
    </citation>
    <scope>NUCLEOTIDE SEQUENCE [LARGE SCALE GENOMIC DNA]</scope>
</reference>
<proteinExistence type="predicted"/>
<organism evidence="6 7">
    <name type="scientific">Mesocestoides corti</name>
    <name type="common">Flatworm</name>
    <dbReference type="NCBI Taxonomy" id="53468"/>
    <lineage>
        <taxon>Eukaryota</taxon>
        <taxon>Metazoa</taxon>
        <taxon>Spiralia</taxon>
        <taxon>Lophotrochozoa</taxon>
        <taxon>Platyhelminthes</taxon>
        <taxon>Cestoda</taxon>
        <taxon>Eucestoda</taxon>
        <taxon>Cyclophyllidea</taxon>
        <taxon>Mesocestoididae</taxon>
        <taxon>Mesocestoides</taxon>
    </lineage>
</organism>
<protein>
    <recommendedName>
        <fullName evidence="5">Nucleoporin Nup54 alpha-helical domain-containing protein</fullName>
    </recommendedName>
</protein>
<dbReference type="GO" id="GO:0006607">
    <property type="term" value="P:NLS-bearing protein import into nucleus"/>
    <property type="evidence" value="ECO:0007669"/>
    <property type="project" value="TreeGrafter"/>
</dbReference>
<sequence>MFGNAPKPLFGNQQTSVFGTTSQSGFSFGTTTTSANTGFGFGEKHTAPSSFSLCPVPAKSTPSLFGGVGTSTATSSPFSFSAAAKPGSLFGNAPATNTTNQKPGSLFSFQPAQTAQAASTFQLGSGLGALLEFLKLLSCIVVAPSLLTQNAAFQQQQQQQQQAQQQQQSVDAFYASLSQPMLFGDERDNIIARLNQLQAMLGTGIGYSALGPVTYTPDNPFSRFRGIAYNVLPTSSEADGLVCMELTKPFSEVLPQKQGIQDHLFRLLGGRVNYQLIIEEIRPAASSQHTEVVIKVVERQASGATHIVPASDLSNFLCGPTLRPQLESQLCVCRLTPELAPSASQINAYLELPPAGIDKRVWQQARADNPAPDRLIPVPVIGFADLKRRRADQLLFGDQQRKSVKHLLSATSNLQSQQLSTSQKIAQLKRKQIELNHRVLKLLAKQTVARRAGFAISADEEALRCALEHIWSEITSPRGLRARIHQLLPSVQTKTASSVAGSDASKSDATRDVDGVGGSSASWWQHPEIVEDLREYLSQRTTGMKEMRRLLTELNGVVRVLTQQKKSSPLQPQPPPLEYPSFDNSKLAISGRLRGAL</sequence>
<dbReference type="GO" id="GO:0017056">
    <property type="term" value="F:structural constituent of nuclear pore"/>
    <property type="evidence" value="ECO:0007669"/>
    <property type="project" value="TreeGrafter"/>
</dbReference>
<evidence type="ECO:0000313" key="7">
    <source>
        <dbReference type="Proteomes" id="UP000267029"/>
    </source>
</evidence>
<evidence type="ECO:0000259" key="5">
    <source>
        <dbReference type="Pfam" id="PF13874"/>
    </source>
</evidence>
<dbReference type="Proteomes" id="UP000267029">
    <property type="component" value="Unassembled WGS sequence"/>
</dbReference>
<feature type="region of interest" description="Disordered" evidence="4">
    <location>
        <begin position="563"/>
        <end position="583"/>
    </location>
</feature>
<evidence type="ECO:0000256" key="2">
    <source>
        <dbReference type="ARBA" id="ARBA00022448"/>
    </source>
</evidence>
<accession>A0A0R3UM36</accession>
<gene>
    <name evidence="6" type="ORF">MCOS_LOCUS8785</name>
</gene>
<dbReference type="PANTHER" id="PTHR13000:SF0">
    <property type="entry name" value="NUCLEOPORIN P54"/>
    <property type="match status" value="1"/>
</dbReference>
<keyword evidence="2" id="KW-0813">Transport</keyword>
<dbReference type="AlphaFoldDB" id="A0A0R3UM36"/>
<dbReference type="STRING" id="53468.A0A0R3UM36"/>
<dbReference type="PANTHER" id="PTHR13000">
    <property type="entry name" value="NUCLEOPORIN P54"/>
    <property type="match status" value="1"/>
</dbReference>
<evidence type="ECO:0000256" key="4">
    <source>
        <dbReference type="SAM" id="MobiDB-lite"/>
    </source>
</evidence>